<evidence type="ECO:0000256" key="1">
    <source>
        <dbReference type="SAM" id="SignalP"/>
    </source>
</evidence>
<dbReference type="PANTHER" id="PTHR33420">
    <property type="entry name" value="FIMBRIAL SUBUNIT ELFA-RELATED"/>
    <property type="match status" value="1"/>
</dbReference>
<gene>
    <name evidence="3" type="ORF">J7302_24640</name>
</gene>
<name>A0ABS5XNP6_9GAMM</name>
<dbReference type="InterPro" id="IPR008966">
    <property type="entry name" value="Adhesion_dom_sf"/>
</dbReference>
<keyword evidence="1" id="KW-0732">Signal</keyword>
<dbReference type="InterPro" id="IPR036937">
    <property type="entry name" value="Adhesion_dom_fimbrial_sf"/>
</dbReference>
<proteinExistence type="predicted"/>
<dbReference type="SUPFAM" id="SSF49401">
    <property type="entry name" value="Bacterial adhesins"/>
    <property type="match status" value="1"/>
</dbReference>
<dbReference type="Pfam" id="PF00419">
    <property type="entry name" value="Fimbrial"/>
    <property type="match status" value="1"/>
</dbReference>
<evidence type="ECO:0000259" key="2">
    <source>
        <dbReference type="Pfam" id="PF00419"/>
    </source>
</evidence>
<dbReference type="Gene3D" id="2.60.40.1090">
    <property type="entry name" value="Fimbrial-type adhesion domain"/>
    <property type="match status" value="1"/>
</dbReference>
<comment type="caution">
    <text evidence="3">The sequence shown here is derived from an EMBL/GenBank/DDBJ whole genome shotgun (WGS) entry which is preliminary data.</text>
</comment>
<feature type="chain" id="PRO_5045914313" evidence="1">
    <location>
        <begin position="24"/>
        <end position="175"/>
    </location>
</feature>
<protein>
    <submittedName>
        <fullName evidence="3">Type 1 fimbrial protein</fullName>
    </submittedName>
</protein>
<dbReference type="InterPro" id="IPR050263">
    <property type="entry name" value="Bact_Fimbrial_Adh_Pro"/>
</dbReference>
<dbReference type="Proteomes" id="UP001519667">
    <property type="component" value="Unassembled WGS sequence"/>
</dbReference>
<dbReference type="PANTHER" id="PTHR33420:SF26">
    <property type="entry name" value="FIMBRIAL SUBUNIT"/>
    <property type="match status" value="1"/>
</dbReference>
<dbReference type="EMBL" id="JAGTIS010000024">
    <property type="protein sequence ID" value="MBT8769300.1"/>
    <property type="molecule type" value="Genomic_DNA"/>
</dbReference>
<organism evidence="3 4">
    <name type="scientific">Metapseudomonas boanensis</name>
    <dbReference type="NCBI Taxonomy" id="2822138"/>
    <lineage>
        <taxon>Bacteria</taxon>
        <taxon>Pseudomonadati</taxon>
        <taxon>Pseudomonadota</taxon>
        <taxon>Gammaproteobacteria</taxon>
        <taxon>Pseudomonadales</taxon>
        <taxon>Pseudomonadaceae</taxon>
        <taxon>Metapseudomonas</taxon>
    </lineage>
</organism>
<reference evidence="3 4" key="1">
    <citation type="submission" date="2021-04" db="EMBL/GenBank/DDBJ databases">
        <title>Pseudomonas boanensis sp. nov., a bacterium isolated from river water used for household purposes in Boane District, Mozambique.</title>
        <authorList>
            <person name="Nicklasson M."/>
            <person name="Martin-Rodriguez A.J."/>
            <person name="Thorell K."/>
            <person name="Neves L."/>
            <person name="Mussagy A."/>
            <person name="Rydberg H.A."/>
            <person name="Hernroth B."/>
            <person name="Svensson-Stadler L."/>
            <person name="Sjoling A."/>
        </authorList>
    </citation>
    <scope>NUCLEOTIDE SEQUENCE [LARGE SCALE GENOMIC DNA]</scope>
    <source>
        <strain evidence="3 4">DB1</strain>
    </source>
</reference>
<dbReference type="InterPro" id="IPR000259">
    <property type="entry name" value="Adhesion_dom_fimbrial"/>
</dbReference>
<sequence length="175" mass="17900">MKLSKLSLAVFGALAVASTAVNAASAGSGKVNFEGSIIDAPCTLDAESANQTVRIDQVSNKQLANNGMSEVKDFTIELRECDAATLKKVKVTFGGDIDTADPSLLAITGSASGAGIAITKGNQQVKLGEALPAHALVAGDNTLLFGARLKGTTAKDVAVTPGEFKAVTNFQLAYE</sequence>
<evidence type="ECO:0000313" key="3">
    <source>
        <dbReference type="EMBL" id="MBT8769300.1"/>
    </source>
</evidence>
<keyword evidence="4" id="KW-1185">Reference proteome</keyword>
<feature type="domain" description="Fimbrial-type adhesion" evidence="2">
    <location>
        <begin position="32"/>
        <end position="174"/>
    </location>
</feature>
<dbReference type="RefSeq" id="WP_215381032.1">
    <property type="nucleotide sequence ID" value="NZ_JAGTIS010000024.1"/>
</dbReference>
<feature type="signal peptide" evidence="1">
    <location>
        <begin position="1"/>
        <end position="23"/>
    </location>
</feature>
<accession>A0ABS5XNP6</accession>
<evidence type="ECO:0000313" key="4">
    <source>
        <dbReference type="Proteomes" id="UP001519667"/>
    </source>
</evidence>